<gene>
    <name evidence="3" type="ORF">PLICRDRAFT_47229</name>
</gene>
<dbReference type="EMBL" id="KN832578">
    <property type="protein sequence ID" value="KII83348.1"/>
    <property type="molecule type" value="Genomic_DNA"/>
</dbReference>
<evidence type="ECO:0000256" key="1">
    <source>
        <dbReference type="SAM" id="Coils"/>
    </source>
</evidence>
<protein>
    <submittedName>
        <fullName evidence="3">Uncharacterized protein</fullName>
    </submittedName>
</protein>
<feature type="region of interest" description="Disordered" evidence="2">
    <location>
        <begin position="102"/>
        <end position="329"/>
    </location>
</feature>
<feature type="compositionally biased region" description="Polar residues" evidence="2">
    <location>
        <begin position="175"/>
        <end position="206"/>
    </location>
</feature>
<dbReference type="AlphaFoldDB" id="A0A0C9T5H4"/>
<feature type="compositionally biased region" description="Basic and acidic residues" evidence="2">
    <location>
        <begin position="242"/>
        <end position="256"/>
    </location>
</feature>
<accession>A0A0C9T5H4</accession>
<reference evidence="3 4" key="1">
    <citation type="submission" date="2014-06" db="EMBL/GenBank/DDBJ databases">
        <title>Evolutionary Origins and Diversification of the Mycorrhizal Mutualists.</title>
        <authorList>
            <consortium name="DOE Joint Genome Institute"/>
            <consortium name="Mycorrhizal Genomics Consortium"/>
            <person name="Kohler A."/>
            <person name="Kuo A."/>
            <person name="Nagy L.G."/>
            <person name="Floudas D."/>
            <person name="Copeland A."/>
            <person name="Barry K.W."/>
            <person name="Cichocki N."/>
            <person name="Veneault-Fourrey C."/>
            <person name="LaButti K."/>
            <person name="Lindquist E.A."/>
            <person name="Lipzen A."/>
            <person name="Lundell T."/>
            <person name="Morin E."/>
            <person name="Murat C."/>
            <person name="Riley R."/>
            <person name="Ohm R."/>
            <person name="Sun H."/>
            <person name="Tunlid A."/>
            <person name="Henrissat B."/>
            <person name="Grigoriev I.V."/>
            <person name="Hibbett D.S."/>
            <person name="Martin F."/>
        </authorList>
    </citation>
    <scope>NUCLEOTIDE SEQUENCE [LARGE SCALE GENOMIC DNA]</scope>
    <source>
        <strain evidence="3 4">FD-325 SS-3</strain>
    </source>
</reference>
<feature type="region of interest" description="Disordered" evidence="2">
    <location>
        <begin position="1"/>
        <end position="25"/>
    </location>
</feature>
<keyword evidence="1" id="KW-0175">Coiled coil</keyword>
<evidence type="ECO:0000313" key="3">
    <source>
        <dbReference type="EMBL" id="KII83348.1"/>
    </source>
</evidence>
<proteinExistence type="predicted"/>
<dbReference type="Proteomes" id="UP000053263">
    <property type="component" value="Unassembled WGS sequence"/>
</dbReference>
<name>A0A0C9T5H4_PLICR</name>
<evidence type="ECO:0000256" key="2">
    <source>
        <dbReference type="SAM" id="MobiDB-lite"/>
    </source>
</evidence>
<feature type="region of interest" description="Disordered" evidence="2">
    <location>
        <begin position="361"/>
        <end position="384"/>
    </location>
</feature>
<feature type="coiled-coil region" evidence="1">
    <location>
        <begin position="446"/>
        <end position="473"/>
    </location>
</feature>
<feature type="compositionally biased region" description="Low complexity" evidence="2">
    <location>
        <begin position="213"/>
        <end position="231"/>
    </location>
</feature>
<keyword evidence="4" id="KW-1185">Reference proteome</keyword>
<feature type="compositionally biased region" description="Polar residues" evidence="2">
    <location>
        <begin position="107"/>
        <end position="137"/>
    </location>
</feature>
<evidence type="ECO:0000313" key="4">
    <source>
        <dbReference type="Proteomes" id="UP000053263"/>
    </source>
</evidence>
<organism evidence="3 4">
    <name type="scientific">Plicaturopsis crispa FD-325 SS-3</name>
    <dbReference type="NCBI Taxonomy" id="944288"/>
    <lineage>
        <taxon>Eukaryota</taxon>
        <taxon>Fungi</taxon>
        <taxon>Dikarya</taxon>
        <taxon>Basidiomycota</taxon>
        <taxon>Agaricomycotina</taxon>
        <taxon>Agaricomycetes</taxon>
        <taxon>Agaricomycetidae</taxon>
        <taxon>Amylocorticiales</taxon>
        <taxon>Amylocorticiaceae</taxon>
        <taxon>Plicatura</taxon>
        <taxon>Plicaturopsis crispa</taxon>
    </lineage>
</organism>
<sequence>MQRAATLQGSVADFPHTSGQQEPSGSQTIHIIDDLSARLTRQRIDVEEQLAHLRTRYDQMHGRSSHEQFVQSFPEVHTVRDRYERLWGLLRQIQNQYTVLFGPTPSHPTQAVSPTSVSTSQSEAKGLQPQASTSSVLQRGLTETADRSVSPRPAKRPRTTTFRPAFLEGKPPRRVSTTLDHGKGTDTTPPSTRTKVSESQGRSTAASKRETDAAVPAVAAPTSSSQQSVAPLKRQTTFRPALLHEKGRRPSMDKQSTELSNSGHPSVAASPNKLLSSASHPHKRKRSTTFRPAFLQDEQSRQHPEVPAECVRPTQSENPPPNKTPSSHLREVEKSIILTSSFEKPAAPVDSLRVAVSSASPSARLRENHNASDAPSDAVLPPVPPPVVRLNPRWELPRRRLLRSSSSNTKRSSSTALPHSSVLCDVTAQFSCPLMSAHEGYTHVHDAEAQEKIRFLTEHNRRLMQERERLVEAGKVSARQLTESQHENARIRLLLAECENRLKLVAE</sequence>
<dbReference type="HOGENOM" id="CLU_537615_0_0_1"/>